<dbReference type="KEGG" id="daq:DAQ1742_01913"/>
<proteinExistence type="predicted"/>
<evidence type="ECO:0000313" key="2">
    <source>
        <dbReference type="Proteomes" id="UP000294820"/>
    </source>
</evidence>
<reference evidence="1 2" key="1">
    <citation type="submission" date="2016-09" db="EMBL/GenBank/DDBJ databases">
        <authorList>
            <person name="Reverchon S."/>
            <person name="Nasser W."/>
            <person name="Leonard S."/>
            <person name="Brochier C."/>
            <person name="Duprey A."/>
        </authorList>
    </citation>
    <scope>NUCLEOTIDE SEQUENCE [LARGE SCALE GENOMIC DNA]</scope>
    <source>
        <strain evidence="1 2">174/2</strain>
    </source>
</reference>
<keyword evidence="2" id="KW-1185">Reference proteome</keyword>
<protein>
    <submittedName>
        <fullName evidence="1">Uncharacterized protein</fullName>
    </submittedName>
</protein>
<accession>A0A375A9W7</accession>
<dbReference type="AlphaFoldDB" id="A0A375A9W7"/>
<sequence>MTNSIRENVSDELLREICNGSPFIGALSHEVESMARELIEFRAEEARVEKKMAEIGRSLDAAIGTVGMVRRRNNGLN</sequence>
<name>A0A375A9W7_9GAMM</name>
<gene>
    <name evidence="1" type="ORF">DAQ1742_01913</name>
</gene>
<dbReference type="EMBL" id="LT615367">
    <property type="protein sequence ID" value="SLM62843.1"/>
    <property type="molecule type" value="Genomic_DNA"/>
</dbReference>
<evidence type="ECO:0000313" key="1">
    <source>
        <dbReference type="EMBL" id="SLM62843.1"/>
    </source>
</evidence>
<organism evidence="1 2">
    <name type="scientific">Dickeya aquatica</name>
    <dbReference type="NCBI Taxonomy" id="1401087"/>
    <lineage>
        <taxon>Bacteria</taxon>
        <taxon>Pseudomonadati</taxon>
        <taxon>Pseudomonadota</taxon>
        <taxon>Gammaproteobacteria</taxon>
        <taxon>Enterobacterales</taxon>
        <taxon>Pectobacteriaceae</taxon>
        <taxon>Dickeya</taxon>
    </lineage>
</organism>
<dbReference type="RefSeq" id="WP_067487038.1">
    <property type="nucleotide sequence ID" value="NZ_LT615367.1"/>
</dbReference>
<dbReference type="Proteomes" id="UP000294820">
    <property type="component" value="Chromosome 1"/>
</dbReference>